<dbReference type="GO" id="GO:0015483">
    <property type="term" value="F:long-chain fatty acid transporting porin activity"/>
    <property type="evidence" value="ECO:0007669"/>
    <property type="project" value="TreeGrafter"/>
</dbReference>
<organism evidence="9 10">
    <name type="scientific">Salinimonas marina</name>
    <dbReference type="NCBI Taxonomy" id="2785918"/>
    <lineage>
        <taxon>Bacteria</taxon>
        <taxon>Pseudomonadati</taxon>
        <taxon>Pseudomonadota</taxon>
        <taxon>Gammaproteobacteria</taxon>
        <taxon>Alteromonadales</taxon>
        <taxon>Alteromonadaceae</taxon>
        <taxon>Alteromonas/Salinimonas group</taxon>
        <taxon>Salinimonas</taxon>
    </lineage>
</organism>
<comment type="similarity">
    <text evidence="2">Belongs to the OmpP1/FadL family.</text>
</comment>
<dbReference type="KEGG" id="smaa:IT774_06075"/>
<keyword evidence="4" id="KW-0812">Transmembrane</keyword>
<keyword evidence="9" id="KW-0675">Receptor</keyword>
<keyword evidence="6" id="KW-0472">Membrane</keyword>
<protein>
    <submittedName>
        <fullName evidence="9">TonB-dependent receptor</fullName>
    </submittedName>
</protein>
<evidence type="ECO:0000256" key="4">
    <source>
        <dbReference type="ARBA" id="ARBA00022692"/>
    </source>
</evidence>
<dbReference type="PANTHER" id="PTHR35093:SF8">
    <property type="entry name" value="OUTER MEMBRANE PROTEIN NMB0088-RELATED"/>
    <property type="match status" value="1"/>
</dbReference>
<evidence type="ECO:0000313" key="9">
    <source>
        <dbReference type="EMBL" id="QPG06710.1"/>
    </source>
</evidence>
<evidence type="ECO:0000256" key="7">
    <source>
        <dbReference type="ARBA" id="ARBA00023237"/>
    </source>
</evidence>
<feature type="signal peptide" evidence="8">
    <location>
        <begin position="1"/>
        <end position="24"/>
    </location>
</feature>
<name>A0A7S9HDZ6_9ALTE</name>
<keyword evidence="3" id="KW-1134">Transmembrane beta strand</keyword>
<dbReference type="Gene3D" id="2.40.160.60">
    <property type="entry name" value="Outer membrane protein transport protein (OMPP1/FadL/TodX)"/>
    <property type="match status" value="1"/>
</dbReference>
<keyword evidence="10" id="KW-1185">Reference proteome</keyword>
<proteinExistence type="inferred from homology"/>
<reference evidence="9 10" key="1">
    <citation type="submission" date="2020-11" db="EMBL/GenBank/DDBJ databases">
        <title>Complete genome sequence for Salinimonas sp. strain G2-b.</title>
        <authorList>
            <person name="Park S.-J."/>
        </authorList>
    </citation>
    <scope>NUCLEOTIDE SEQUENCE [LARGE SCALE GENOMIC DNA]</scope>
    <source>
        <strain evidence="9 10">G2-b</strain>
    </source>
</reference>
<evidence type="ECO:0000256" key="6">
    <source>
        <dbReference type="ARBA" id="ARBA00023136"/>
    </source>
</evidence>
<accession>A0A7S9HDZ6</accession>
<evidence type="ECO:0000256" key="5">
    <source>
        <dbReference type="ARBA" id="ARBA00022729"/>
    </source>
</evidence>
<dbReference type="GO" id="GO:0009279">
    <property type="term" value="C:cell outer membrane"/>
    <property type="evidence" value="ECO:0007669"/>
    <property type="project" value="UniProtKB-SubCell"/>
</dbReference>
<dbReference type="AlphaFoldDB" id="A0A7S9HDZ6"/>
<gene>
    <name evidence="9" type="ORF">IT774_06075</name>
</gene>
<evidence type="ECO:0000256" key="1">
    <source>
        <dbReference type="ARBA" id="ARBA00004571"/>
    </source>
</evidence>
<dbReference type="PROSITE" id="PS51257">
    <property type="entry name" value="PROKAR_LIPOPROTEIN"/>
    <property type="match status" value="1"/>
</dbReference>
<dbReference type="EMBL" id="CP064795">
    <property type="protein sequence ID" value="QPG06710.1"/>
    <property type="molecule type" value="Genomic_DNA"/>
</dbReference>
<dbReference type="InterPro" id="IPR005017">
    <property type="entry name" value="OMPP1/FadL/TodX"/>
</dbReference>
<comment type="subcellular location">
    <subcellularLocation>
        <location evidence="1">Cell outer membrane</location>
        <topology evidence="1">Multi-pass membrane protein</topology>
    </subcellularLocation>
</comment>
<evidence type="ECO:0000313" key="10">
    <source>
        <dbReference type="Proteomes" id="UP000595095"/>
    </source>
</evidence>
<sequence length="435" mass="47000">MFRHSKLFVSVGMAVSCLSSSVMAAGFQVNEHSANGLGRAFAGQAATPENASILATNPAAIGLFKKSEFSGAVSFIDPNVDVSAQANTSLMTEQGNVPVASAESSEDDIADTALVPALFYTTPVNDKWSVGVGGFTTYGLRTDYSQDFEALHFADTAEVKSFTINPAVSYKLTETLRLGFGVSATYAEAEISSAISNSLRPVLSQALQQQLPANASLFKLEGDDWGYGWNAGVFWQATDSTDIALSYRAETELELEGEVSSQIQPDLNQPGKVDLNLAAITELAVNHRLDRQWSLQASVVYTDWSTFDKLEANLQSGDDFLIKQENFEDTWRGAFGVTYKVDNDMTLRAGYAYDDGAVTRENRSLSIPDTDRHWVTAGLTHSVTDSTDIDVGYAYLKGREAVVDKTREIGALTSNVSGTQSANAHIFSVQVNTSF</sequence>
<evidence type="ECO:0000256" key="8">
    <source>
        <dbReference type="SAM" id="SignalP"/>
    </source>
</evidence>
<keyword evidence="5 8" id="KW-0732">Signal</keyword>
<dbReference type="PANTHER" id="PTHR35093">
    <property type="entry name" value="OUTER MEMBRANE PROTEIN NMB0088-RELATED"/>
    <property type="match status" value="1"/>
</dbReference>
<keyword evidence="7" id="KW-0998">Cell outer membrane</keyword>
<dbReference type="Proteomes" id="UP000595095">
    <property type="component" value="Chromosome"/>
</dbReference>
<dbReference type="Pfam" id="PF03349">
    <property type="entry name" value="Toluene_X"/>
    <property type="match status" value="1"/>
</dbReference>
<evidence type="ECO:0000256" key="2">
    <source>
        <dbReference type="ARBA" id="ARBA00008163"/>
    </source>
</evidence>
<dbReference type="SUPFAM" id="SSF56935">
    <property type="entry name" value="Porins"/>
    <property type="match status" value="1"/>
</dbReference>
<feature type="chain" id="PRO_5032655511" evidence="8">
    <location>
        <begin position="25"/>
        <end position="435"/>
    </location>
</feature>
<evidence type="ECO:0000256" key="3">
    <source>
        <dbReference type="ARBA" id="ARBA00022452"/>
    </source>
</evidence>